<evidence type="ECO:0000313" key="3">
    <source>
        <dbReference type="Proteomes" id="UP000638313"/>
    </source>
</evidence>
<gene>
    <name evidence="2" type="ORF">GCM10010218_49000</name>
</gene>
<dbReference type="EMBL" id="BNBD01000011">
    <property type="protein sequence ID" value="GHF61657.1"/>
    <property type="molecule type" value="Genomic_DNA"/>
</dbReference>
<evidence type="ECO:0000259" key="1">
    <source>
        <dbReference type="Pfam" id="PF25232"/>
    </source>
</evidence>
<evidence type="ECO:0000313" key="2">
    <source>
        <dbReference type="EMBL" id="GHF61657.1"/>
    </source>
</evidence>
<comment type="caution">
    <text evidence="2">The sequence shown here is derived from an EMBL/GenBank/DDBJ whole genome shotgun (WGS) entry which is preliminary data.</text>
</comment>
<keyword evidence="3" id="KW-1185">Reference proteome</keyword>
<sequence length="103" mass="11288">MGRVFRFATWTIKPDPLARASWEAECVSGESEDCGAESKALESPEAVDKWMCAHTEATGHTRFIRMATDYLLTEPPEGSLAADRTARFRKPQLEVVGGVDDAG</sequence>
<organism evidence="2 3">
    <name type="scientific">Streptomyces mashuensis</name>
    <dbReference type="NCBI Taxonomy" id="33904"/>
    <lineage>
        <taxon>Bacteria</taxon>
        <taxon>Bacillati</taxon>
        <taxon>Actinomycetota</taxon>
        <taxon>Actinomycetes</taxon>
        <taxon>Kitasatosporales</taxon>
        <taxon>Streptomycetaceae</taxon>
        <taxon>Streptomyces</taxon>
    </lineage>
</organism>
<dbReference type="Proteomes" id="UP000638313">
    <property type="component" value="Unassembled WGS sequence"/>
</dbReference>
<dbReference type="Pfam" id="PF25232">
    <property type="entry name" value="DUF7848"/>
    <property type="match status" value="1"/>
</dbReference>
<feature type="domain" description="DUF7848" evidence="1">
    <location>
        <begin position="3"/>
        <end position="75"/>
    </location>
</feature>
<dbReference type="RefSeq" id="WP_190131844.1">
    <property type="nucleotide sequence ID" value="NZ_BNBD01000011.1"/>
</dbReference>
<dbReference type="AlphaFoldDB" id="A0A919B608"/>
<dbReference type="InterPro" id="IPR057170">
    <property type="entry name" value="DUF7848"/>
</dbReference>
<name>A0A919B608_9ACTN</name>
<protein>
    <recommendedName>
        <fullName evidence="1">DUF7848 domain-containing protein</fullName>
    </recommendedName>
</protein>
<accession>A0A919B608</accession>
<proteinExistence type="predicted"/>
<reference evidence="2" key="2">
    <citation type="submission" date="2020-09" db="EMBL/GenBank/DDBJ databases">
        <authorList>
            <person name="Sun Q."/>
            <person name="Ohkuma M."/>
        </authorList>
    </citation>
    <scope>NUCLEOTIDE SEQUENCE</scope>
    <source>
        <strain evidence="2">JCM 4059</strain>
    </source>
</reference>
<reference evidence="2" key="1">
    <citation type="journal article" date="2014" name="Int. J. Syst. Evol. Microbiol.">
        <title>Complete genome sequence of Corynebacterium casei LMG S-19264T (=DSM 44701T), isolated from a smear-ripened cheese.</title>
        <authorList>
            <consortium name="US DOE Joint Genome Institute (JGI-PGF)"/>
            <person name="Walter F."/>
            <person name="Albersmeier A."/>
            <person name="Kalinowski J."/>
            <person name="Ruckert C."/>
        </authorList>
    </citation>
    <scope>NUCLEOTIDE SEQUENCE</scope>
    <source>
        <strain evidence="2">JCM 4059</strain>
    </source>
</reference>